<dbReference type="Pfam" id="PF01527">
    <property type="entry name" value="HTH_Tnp_1"/>
    <property type="match status" value="1"/>
</dbReference>
<reference evidence="1 2" key="1">
    <citation type="submission" date="2017-02" db="EMBL/GenBank/DDBJ databases">
        <authorList>
            <person name="Varghese N."/>
            <person name="Submissions S."/>
        </authorList>
    </citation>
    <scope>NUCLEOTIDE SEQUENCE [LARGE SCALE GENOMIC DNA]</scope>
    <source>
        <strain evidence="1 2">DSM 16775</strain>
    </source>
</reference>
<dbReference type="RefSeq" id="WP_079466051.1">
    <property type="nucleotide sequence ID" value="NZ_CP033935.1"/>
</dbReference>
<comment type="caution">
    <text evidence="1">The sequence shown here is derived from an EMBL/GenBank/DDBJ whole genome shotgun (WGS) entry which is preliminary data.</text>
</comment>
<dbReference type="InterPro" id="IPR010921">
    <property type="entry name" value="Trp_repressor/repl_initiator"/>
</dbReference>
<evidence type="ECO:0000313" key="1">
    <source>
        <dbReference type="EMBL" id="SKB93571.1"/>
    </source>
</evidence>
<dbReference type="Proteomes" id="UP000190669">
    <property type="component" value="Unassembled WGS sequence"/>
</dbReference>
<dbReference type="InterPro" id="IPR036388">
    <property type="entry name" value="WH-like_DNA-bd_sf"/>
</dbReference>
<organism evidence="1 2">
    <name type="scientific">Chryseobacterium balustinum</name>
    <dbReference type="NCBI Taxonomy" id="246"/>
    <lineage>
        <taxon>Bacteria</taxon>
        <taxon>Pseudomonadati</taxon>
        <taxon>Bacteroidota</taxon>
        <taxon>Flavobacteriia</taxon>
        <taxon>Flavobacteriales</taxon>
        <taxon>Weeksellaceae</taxon>
        <taxon>Chryseobacterium group</taxon>
        <taxon>Chryseobacterium</taxon>
    </lineage>
</organism>
<evidence type="ECO:0000313" key="2">
    <source>
        <dbReference type="Proteomes" id="UP000190669"/>
    </source>
</evidence>
<dbReference type="Gene3D" id="1.10.10.10">
    <property type="entry name" value="Winged helix-like DNA-binding domain superfamily/Winged helix DNA-binding domain"/>
    <property type="match status" value="1"/>
</dbReference>
<sequence length="108" mass="12785">MKTGRRKFDSSFKAKVALEALKERETLQQLALKYELHPNQISQWKQEFIEKSAQVFEKKPLKESNEQSVYELYQKIGKLEMEKQLRSTSLRACLNKKTQLFFAKKADQ</sequence>
<name>A0ABY1LBB5_9FLAO</name>
<dbReference type="SUPFAM" id="SSF48295">
    <property type="entry name" value="TrpR-like"/>
    <property type="match status" value="1"/>
</dbReference>
<proteinExistence type="predicted"/>
<protein>
    <submittedName>
        <fullName evidence="1">Transposase</fullName>
    </submittedName>
</protein>
<gene>
    <name evidence="1" type="ORF">SAMN05421800_11518</name>
</gene>
<dbReference type="EMBL" id="FUZE01000015">
    <property type="protein sequence ID" value="SKB93571.1"/>
    <property type="molecule type" value="Genomic_DNA"/>
</dbReference>
<accession>A0ABY1LBB5</accession>
<dbReference type="InterPro" id="IPR002514">
    <property type="entry name" value="Transposase_8"/>
</dbReference>
<keyword evidence="2" id="KW-1185">Reference proteome</keyword>